<reference evidence="2" key="1">
    <citation type="submission" date="2020-02" db="EMBL/GenBank/DDBJ databases">
        <title>Delineation of the pyrene-degrading pathway in Roseobacter clade bacteria by genomic analysis.</title>
        <authorList>
            <person name="Zhou H."/>
            <person name="Wang H."/>
        </authorList>
    </citation>
    <scope>NUCLEOTIDE SEQUENCE</scope>
    <source>
        <strain evidence="2">PrR005</strain>
    </source>
</reference>
<keyword evidence="1" id="KW-1133">Transmembrane helix</keyword>
<sequence length="118" mass="13222">MEAAMVDNRIDFDHRVRRLTKKHEAMTRGYYGRIRKDGLIEVKPRRGGIKLPVRALLFLVVAIFVFKGFLLASLGSDTYGYRVERLAGGTAVEQAGAWIMKPDPLSVFLAEQAGSVLR</sequence>
<evidence type="ECO:0000256" key="1">
    <source>
        <dbReference type="SAM" id="Phobius"/>
    </source>
</evidence>
<evidence type="ECO:0000313" key="2">
    <source>
        <dbReference type="EMBL" id="NDW44936.1"/>
    </source>
</evidence>
<gene>
    <name evidence="2" type="ORF">G0P99_08195</name>
</gene>
<accession>A0A6B2NLK9</accession>
<proteinExistence type="predicted"/>
<keyword evidence="1" id="KW-0472">Membrane</keyword>
<keyword evidence="1" id="KW-0812">Transmembrane</keyword>
<protein>
    <submittedName>
        <fullName evidence="2">Uncharacterized protein</fullName>
    </submittedName>
</protein>
<comment type="caution">
    <text evidence="2">The sequence shown here is derived from an EMBL/GenBank/DDBJ whole genome shotgun (WGS) entry which is preliminary data.</text>
</comment>
<dbReference type="AlphaFoldDB" id="A0A6B2NLK9"/>
<organism evidence="2">
    <name type="scientific">Ruegeria sp. PrR005</name>
    <dbReference type="NCBI Taxonomy" id="2706882"/>
    <lineage>
        <taxon>Bacteria</taxon>
        <taxon>Pseudomonadati</taxon>
        <taxon>Pseudomonadota</taxon>
        <taxon>Alphaproteobacteria</taxon>
        <taxon>Rhodobacterales</taxon>
        <taxon>Roseobacteraceae</taxon>
        <taxon>Ruegeria</taxon>
    </lineage>
</organism>
<name>A0A6B2NLK9_9RHOB</name>
<feature type="transmembrane region" description="Helical" evidence="1">
    <location>
        <begin position="55"/>
        <end position="75"/>
    </location>
</feature>
<dbReference type="EMBL" id="JAAGOX010000011">
    <property type="protein sequence ID" value="NDW44936.1"/>
    <property type="molecule type" value="Genomic_DNA"/>
</dbReference>